<accession>A0AAU7CH86</accession>
<dbReference type="InterPro" id="IPR043906">
    <property type="entry name" value="Gfo/Idh/MocA_OxRdtase_bact_C"/>
</dbReference>
<gene>
    <name evidence="3" type="ORF">V5E97_00825</name>
</gene>
<dbReference type="SUPFAM" id="SSF51735">
    <property type="entry name" value="NAD(P)-binding Rossmann-fold domains"/>
    <property type="match status" value="1"/>
</dbReference>
<dbReference type="SUPFAM" id="SSF55347">
    <property type="entry name" value="Glyceraldehyde-3-phosphate dehydrogenase-like, C-terminal domain"/>
    <property type="match status" value="1"/>
</dbReference>
<evidence type="ECO:0000313" key="3">
    <source>
        <dbReference type="EMBL" id="XBH04585.1"/>
    </source>
</evidence>
<dbReference type="PANTHER" id="PTHR43818:SF5">
    <property type="entry name" value="OXIDOREDUCTASE FAMILY PROTEIN"/>
    <property type="match status" value="1"/>
</dbReference>
<feature type="domain" description="Gfo/Idh/MocA-like oxidoreductase bacterial type C-terminal" evidence="2">
    <location>
        <begin position="173"/>
        <end position="421"/>
    </location>
</feature>
<dbReference type="PANTHER" id="PTHR43818">
    <property type="entry name" value="BCDNA.GH03377"/>
    <property type="match status" value="1"/>
</dbReference>
<dbReference type="Gene3D" id="3.30.360.10">
    <property type="entry name" value="Dihydrodipicolinate Reductase, domain 2"/>
    <property type="match status" value="1"/>
</dbReference>
<proteinExistence type="predicted"/>
<organism evidence="3">
    <name type="scientific">Singulisphaera sp. Ch08</name>
    <dbReference type="NCBI Taxonomy" id="3120278"/>
    <lineage>
        <taxon>Bacteria</taxon>
        <taxon>Pseudomonadati</taxon>
        <taxon>Planctomycetota</taxon>
        <taxon>Planctomycetia</taxon>
        <taxon>Isosphaerales</taxon>
        <taxon>Isosphaeraceae</taxon>
        <taxon>Singulisphaera</taxon>
    </lineage>
</organism>
<evidence type="ECO:0000259" key="1">
    <source>
        <dbReference type="Pfam" id="PF01408"/>
    </source>
</evidence>
<protein>
    <submittedName>
        <fullName evidence="3">Gfo/Idh/MocA family oxidoreductase</fullName>
    </submittedName>
</protein>
<dbReference type="InterPro" id="IPR000683">
    <property type="entry name" value="Gfo/Idh/MocA-like_OxRdtase_N"/>
</dbReference>
<name>A0AAU7CH86_9BACT</name>
<feature type="domain" description="Gfo/Idh/MocA-like oxidoreductase N-terminal" evidence="1">
    <location>
        <begin position="64"/>
        <end position="158"/>
    </location>
</feature>
<dbReference type="AlphaFoldDB" id="A0AAU7CH86"/>
<dbReference type="InterPro" id="IPR050463">
    <property type="entry name" value="Gfo/Idh/MocA_oxidrdct_glycsds"/>
</dbReference>
<dbReference type="GO" id="GO:0000166">
    <property type="term" value="F:nucleotide binding"/>
    <property type="evidence" value="ECO:0007669"/>
    <property type="project" value="InterPro"/>
</dbReference>
<dbReference type="Gene3D" id="3.40.50.720">
    <property type="entry name" value="NAD(P)-binding Rossmann-like Domain"/>
    <property type="match status" value="1"/>
</dbReference>
<dbReference type="InterPro" id="IPR036291">
    <property type="entry name" value="NAD(P)-bd_dom_sf"/>
</dbReference>
<sequence length="421" mass="46534">MPNHSHPNRRQFITAATATLAIPTILPRNVFGANERVVTGHIGVRNQGTANLKGFLNLTSPAAMCDVDTRHLKTAVETVEKAHKKKCDGYDDYRKILDRKDIDAVVISTPDHWHALMEIHACQAGKDVYCEKPLSLTISEGRQMVKAARDNKRVVQTGSQQRSSPGFREVCELVRSGRIGTVQKVLVGIPKVNFDGKAVADSTPPPYLNYDRWLGPAPLRPYNSKHVHYLFRFFWDYSGGQMTNFGAHNVDIAQWGLGTDDSGPIATEATATFDPEHKFEVPNSCRVTHTYANGVSLIIGQDQKDIPGGTTFIGTDGTLFVERGKKSGTPSKILETPLSAADVHLYESKSHYQNFLDCVKSREKPVCDVEIGHRSATICHLGNIAIRLGRKIQWDPAAERIIGDDEAAAMTSRPHRAPYTI</sequence>
<dbReference type="Pfam" id="PF19051">
    <property type="entry name" value="GFO_IDH_MocA_C2"/>
    <property type="match status" value="1"/>
</dbReference>
<dbReference type="RefSeq" id="WP_406697372.1">
    <property type="nucleotide sequence ID" value="NZ_CP155447.1"/>
</dbReference>
<dbReference type="Pfam" id="PF01408">
    <property type="entry name" value="GFO_IDH_MocA"/>
    <property type="match status" value="1"/>
</dbReference>
<evidence type="ECO:0000259" key="2">
    <source>
        <dbReference type="Pfam" id="PF19051"/>
    </source>
</evidence>
<reference evidence="3" key="1">
    <citation type="submission" date="2024-05" db="EMBL/GenBank/DDBJ databases">
        <title>Planctomycetes of the genus Singulisphaera possess chitinolytic capabilities.</title>
        <authorList>
            <person name="Ivanova A."/>
        </authorList>
    </citation>
    <scope>NUCLEOTIDE SEQUENCE</scope>
    <source>
        <strain evidence="3">Ch08T</strain>
    </source>
</reference>
<dbReference type="EMBL" id="CP155447">
    <property type="protein sequence ID" value="XBH04585.1"/>
    <property type="molecule type" value="Genomic_DNA"/>
</dbReference>